<proteinExistence type="predicted"/>
<feature type="compositionally biased region" description="Pro residues" evidence="1">
    <location>
        <begin position="51"/>
        <end position="67"/>
    </location>
</feature>
<keyword evidence="2" id="KW-1133">Transmembrane helix</keyword>
<dbReference type="WBParaSite" id="PDA_v2.g28531.t1">
    <property type="protein sequence ID" value="PDA_v2.g28531.t1"/>
    <property type="gene ID" value="PDA_v2.g28531"/>
</dbReference>
<accession>A0A914QAA5</accession>
<keyword evidence="2" id="KW-0812">Transmembrane</keyword>
<feature type="region of interest" description="Disordered" evidence="1">
    <location>
        <begin position="1"/>
        <end position="67"/>
    </location>
</feature>
<feature type="transmembrane region" description="Helical" evidence="2">
    <location>
        <begin position="158"/>
        <end position="179"/>
    </location>
</feature>
<evidence type="ECO:0000256" key="2">
    <source>
        <dbReference type="SAM" id="Phobius"/>
    </source>
</evidence>
<dbReference type="Proteomes" id="UP000887578">
    <property type="component" value="Unplaced"/>
</dbReference>
<evidence type="ECO:0000313" key="4">
    <source>
        <dbReference type="WBParaSite" id="PDA_v2.g28531.t1"/>
    </source>
</evidence>
<name>A0A914QAA5_9BILA</name>
<organism evidence="3 4">
    <name type="scientific">Panagrolaimus davidi</name>
    <dbReference type="NCBI Taxonomy" id="227884"/>
    <lineage>
        <taxon>Eukaryota</taxon>
        <taxon>Metazoa</taxon>
        <taxon>Ecdysozoa</taxon>
        <taxon>Nematoda</taxon>
        <taxon>Chromadorea</taxon>
        <taxon>Rhabditida</taxon>
        <taxon>Tylenchina</taxon>
        <taxon>Panagrolaimomorpha</taxon>
        <taxon>Panagrolaimoidea</taxon>
        <taxon>Panagrolaimidae</taxon>
        <taxon>Panagrolaimus</taxon>
    </lineage>
</organism>
<keyword evidence="3" id="KW-1185">Reference proteome</keyword>
<protein>
    <submittedName>
        <fullName evidence="4">Uncharacterized protein</fullName>
    </submittedName>
</protein>
<sequence length="185" mass="19896">MSLSPPPSYETLQAPPLPSNPTLQNLSYENQNTPQNRGTTTANGERKGGPASPPSVPNPMILPPSVPPGGVEGPPMLPPYPYPPPAPPYYNYNVGYYTSMNGVNGGGPLGGMPGVESPFYQGLRAGNGRTTPQGGRFYVNASGYIEHLTAEQYQNRRIVQAIATVCAVILMVVIFFIAFKNMHYR</sequence>
<evidence type="ECO:0000313" key="3">
    <source>
        <dbReference type="Proteomes" id="UP000887578"/>
    </source>
</evidence>
<keyword evidence="2" id="KW-0472">Membrane</keyword>
<dbReference type="AlphaFoldDB" id="A0A914QAA5"/>
<feature type="compositionally biased region" description="Polar residues" evidence="1">
    <location>
        <begin position="20"/>
        <end position="43"/>
    </location>
</feature>
<reference evidence="4" key="1">
    <citation type="submission" date="2022-11" db="UniProtKB">
        <authorList>
            <consortium name="WormBaseParasite"/>
        </authorList>
    </citation>
    <scope>IDENTIFICATION</scope>
</reference>
<evidence type="ECO:0000256" key="1">
    <source>
        <dbReference type="SAM" id="MobiDB-lite"/>
    </source>
</evidence>